<reference evidence="1 2" key="2">
    <citation type="submission" date="2018-11" db="EMBL/GenBank/DDBJ databases">
        <authorList>
            <consortium name="Pathogen Informatics"/>
        </authorList>
    </citation>
    <scope>NUCLEOTIDE SEQUENCE [LARGE SCALE GENOMIC DNA]</scope>
</reference>
<accession>A0A0R3T928</accession>
<protein>
    <submittedName>
        <fullName evidence="1 3">Uncharacterized protein</fullName>
    </submittedName>
</protein>
<proteinExistence type="predicted"/>
<dbReference type="AlphaFoldDB" id="A0A0R3T928"/>
<dbReference type="EMBL" id="UZAE01002122">
    <property type="protein sequence ID" value="VDN99424.1"/>
    <property type="molecule type" value="Genomic_DNA"/>
</dbReference>
<name>A0A0R3T928_RODNA</name>
<reference evidence="3" key="1">
    <citation type="submission" date="2017-02" db="UniProtKB">
        <authorList>
            <consortium name="WormBaseParasite"/>
        </authorList>
    </citation>
    <scope>IDENTIFICATION</scope>
</reference>
<dbReference type="Proteomes" id="UP000278807">
    <property type="component" value="Unassembled WGS sequence"/>
</dbReference>
<keyword evidence="2" id="KW-1185">Reference proteome</keyword>
<evidence type="ECO:0000313" key="2">
    <source>
        <dbReference type="Proteomes" id="UP000278807"/>
    </source>
</evidence>
<evidence type="ECO:0000313" key="3">
    <source>
        <dbReference type="WBParaSite" id="HNAJ_0000356701-mRNA-1"/>
    </source>
</evidence>
<dbReference type="WBParaSite" id="HNAJ_0000356701-mRNA-1">
    <property type="protein sequence ID" value="HNAJ_0000356701-mRNA-1"/>
    <property type="gene ID" value="HNAJ_0000356701"/>
</dbReference>
<sequence length="137" mass="15582">MSQSQDADFADNVTAFELGTTEPVPHRTAMKYQRIDTTRGYTAKEKKCLSQVDPDWIDEPTNSLTKMKTDRHVAEDLNRRSQILIGLSSNLASPNLMKLRHTLWKQIHIRNGPIFPTPANNKPISHCHPFQIIANFA</sequence>
<organism evidence="3">
    <name type="scientific">Rodentolepis nana</name>
    <name type="common">Dwarf tapeworm</name>
    <name type="synonym">Hymenolepis nana</name>
    <dbReference type="NCBI Taxonomy" id="102285"/>
    <lineage>
        <taxon>Eukaryota</taxon>
        <taxon>Metazoa</taxon>
        <taxon>Spiralia</taxon>
        <taxon>Lophotrochozoa</taxon>
        <taxon>Platyhelminthes</taxon>
        <taxon>Cestoda</taxon>
        <taxon>Eucestoda</taxon>
        <taxon>Cyclophyllidea</taxon>
        <taxon>Hymenolepididae</taxon>
        <taxon>Rodentolepis</taxon>
    </lineage>
</organism>
<evidence type="ECO:0000313" key="1">
    <source>
        <dbReference type="EMBL" id="VDN99424.1"/>
    </source>
</evidence>
<gene>
    <name evidence="1" type="ORF">HNAJ_LOCUS3565</name>
</gene>